<sequence>MFSLLATFTVTSATETDLSCLKSIRDSMIDPNNYLSTTWNFNNNTEGFICRFRGVDCWHPDENRVLNLRLSDLGLKGQFPLGLENCTSLSGIANLSFLNDLKLDNNNLAGHIPPQIGQLDRMKVFTVTSNRLSGPVPVFTHNNIPADSFANNTGLCGKPLDSCSIHQMKFFTHSKVVL</sequence>
<name>A0A8T2WSZ7_POPDE</name>
<evidence type="ECO:0000259" key="3">
    <source>
        <dbReference type="Pfam" id="PF08263"/>
    </source>
</evidence>
<keyword evidence="1" id="KW-0433">Leucine-rich repeat</keyword>
<dbReference type="InterPro" id="IPR053213">
    <property type="entry name" value="RLP29"/>
</dbReference>
<evidence type="ECO:0000313" key="4">
    <source>
        <dbReference type="EMBL" id="KAH8484399.1"/>
    </source>
</evidence>
<evidence type="ECO:0000256" key="1">
    <source>
        <dbReference type="ARBA" id="ARBA00022614"/>
    </source>
</evidence>
<gene>
    <name evidence="4" type="ORF">H0E87_028741</name>
</gene>
<dbReference type="AlphaFoldDB" id="A0A8T2WSZ7"/>
<evidence type="ECO:0000256" key="2">
    <source>
        <dbReference type="ARBA" id="ARBA00022737"/>
    </source>
</evidence>
<dbReference type="InterPro" id="IPR032675">
    <property type="entry name" value="LRR_dom_sf"/>
</dbReference>
<comment type="caution">
    <text evidence="4">The sequence shown here is derived from an EMBL/GenBank/DDBJ whole genome shotgun (WGS) entry which is preliminary data.</text>
</comment>
<protein>
    <recommendedName>
        <fullName evidence="3">Leucine-rich repeat-containing N-terminal plant-type domain-containing protein</fullName>
    </recommendedName>
</protein>
<dbReference type="SUPFAM" id="SSF52058">
    <property type="entry name" value="L domain-like"/>
    <property type="match status" value="1"/>
</dbReference>
<dbReference type="PANTHER" id="PTHR48009:SF4">
    <property type="entry name" value="LEUCINE-RICH REPEAT (LRR) FAMILY PROTEIN"/>
    <property type="match status" value="1"/>
</dbReference>
<dbReference type="InterPro" id="IPR013210">
    <property type="entry name" value="LRR_N_plant-typ"/>
</dbReference>
<evidence type="ECO:0000313" key="5">
    <source>
        <dbReference type="Proteomes" id="UP000807159"/>
    </source>
</evidence>
<dbReference type="Gene3D" id="3.80.10.10">
    <property type="entry name" value="Ribonuclease Inhibitor"/>
    <property type="match status" value="2"/>
</dbReference>
<keyword evidence="2" id="KW-0677">Repeat</keyword>
<keyword evidence="5" id="KW-1185">Reference proteome</keyword>
<proteinExistence type="predicted"/>
<feature type="domain" description="Leucine-rich repeat-containing N-terminal plant-type" evidence="3">
    <location>
        <begin position="16"/>
        <end position="58"/>
    </location>
</feature>
<organism evidence="4 5">
    <name type="scientific">Populus deltoides</name>
    <name type="common">Eastern poplar</name>
    <name type="synonym">Eastern cottonwood</name>
    <dbReference type="NCBI Taxonomy" id="3696"/>
    <lineage>
        <taxon>Eukaryota</taxon>
        <taxon>Viridiplantae</taxon>
        <taxon>Streptophyta</taxon>
        <taxon>Embryophyta</taxon>
        <taxon>Tracheophyta</taxon>
        <taxon>Spermatophyta</taxon>
        <taxon>Magnoliopsida</taxon>
        <taxon>eudicotyledons</taxon>
        <taxon>Gunneridae</taxon>
        <taxon>Pentapetalae</taxon>
        <taxon>rosids</taxon>
        <taxon>fabids</taxon>
        <taxon>Malpighiales</taxon>
        <taxon>Salicaceae</taxon>
        <taxon>Saliceae</taxon>
        <taxon>Populus</taxon>
    </lineage>
</organism>
<dbReference type="EMBL" id="JACEGQ020000017">
    <property type="protein sequence ID" value="KAH8484399.1"/>
    <property type="molecule type" value="Genomic_DNA"/>
</dbReference>
<dbReference type="Pfam" id="PF08263">
    <property type="entry name" value="LRRNT_2"/>
    <property type="match status" value="1"/>
</dbReference>
<dbReference type="PANTHER" id="PTHR48009">
    <property type="entry name" value="LEUCINE-RICH REPEAT (LRR) FAMILY PROTEIN"/>
    <property type="match status" value="1"/>
</dbReference>
<reference evidence="4" key="1">
    <citation type="journal article" date="2021" name="J. Hered.">
        <title>Genome Assembly of Salicaceae Populus deltoides (Eastern Cottonwood) I-69 Based on Nanopore Sequencing and Hi-C Technologies.</title>
        <authorList>
            <person name="Bai S."/>
            <person name="Wu H."/>
            <person name="Zhang J."/>
            <person name="Pan Z."/>
            <person name="Zhao W."/>
            <person name="Li Z."/>
            <person name="Tong C."/>
        </authorList>
    </citation>
    <scope>NUCLEOTIDE SEQUENCE</scope>
    <source>
        <tissue evidence="4">Leaf</tissue>
    </source>
</reference>
<dbReference type="Proteomes" id="UP000807159">
    <property type="component" value="Chromosome 17"/>
</dbReference>
<accession>A0A8T2WSZ7</accession>